<comment type="caution">
    <text evidence="1">The sequence shown here is derived from an EMBL/GenBank/DDBJ whole genome shotgun (WGS) entry which is preliminary data.</text>
</comment>
<gene>
    <name evidence="1" type="ORF">EAS64_25770</name>
</gene>
<organism evidence="1 2">
    <name type="scientific">Trebonia kvetii</name>
    <dbReference type="NCBI Taxonomy" id="2480626"/>
    <lineage>
        <taxon>Bacteria</taxon>
        <taxon>Bacillati</taxon>
        <taxon>Actinomycetota</taxon>
        <taxon>Actinomycetes</taxon>
        <taxon>Streptosporangiales</taxon>
        <taxon>Treboniaceae</taxon>
        <taxon>Trebonia</taxon>
    </lineage>
</organism>
<protein>
    <recommendedName>
        <fullName evidence="3">CYTH domain-containing protein</fullName>
    </recommendedName>
</protein>
<sequence length="217" mass="24007">MTVVPTEIPTVGAVDTLEVRWIAAGPLVAQVRQWFGRFPTGTEVREDAYLLLPRLPGLSVKLRDGVSLDVKSYLGCPGVIDRLDSCRGRLEYWRKWSFRCEPVDHGDVLPVGWTTVSKRRLRTWFPMPASEAPAGSLVVAEAGCAVELAQVQLRGEPWWSVGFEATGPLDLLRGALEHAADIMFALPPPAGVEFSLDTSKSYAKWLTEHPNRMPVRA</sequence>
<dbReference type="AlphaFoldDB" id="A0A6P2BVR9"/>
<name>A0A6P2BVR9_9ACTN</name>
<evidence type="ECO:0000313" key="1">
    <source>
        <dbReference type="EMBL" id="TVZ02235.1"/>
    </source>
</evidence>
<evidence type="ECO:0008006" key="3">
    <source>
        <dbReference type="Google" id="ProtNLM"/>
    </source>
</evidence>
<dbReference type="Proteomes" id="UP000460272">
    <property type="component" value="Unassembled WGS sequence"/>
</dbReference>
<proteinExistence type="predicted"/>
<dbReference type="EMBL" id="RPFW01000005">
    <property type="protein sequence ID" value="TVZ02235.1"/>
    <property type="molecule type" value="Genomic_DNA"/>
</dbReference>
<accession>A0A6P2BVR9</accession>
<evidence type="ECO:0000313" key="2">
    <source>
        <dbReference type="Proteomes" id="UP000460272"/>
    </source>
</evidence>
<dbReference type="RefSeq" id="WP_145857046.1">
    <property type="nucleotide sequence ID" value="NZ_RPFW01000005.1"/>
</dbReference>
<keyword evidence="2" id="KW-1185">Reference proteome</keyword>
<reference evidence="1 2" key="1">
    <citation type="submission" date="2018-11" db="EMBL/GenBank/DDBJ databases">
        <title>Trebonia kvetii gen.nov., sp.nov., a novel acidophilic actinobacterium, and proposal of the new actinobacterial family Treboniaceae fam. nov.</title>
        <authorList>
            <person name="Rapoport D."/>
            <person name="Sagova-Mareckova M."/>
            <person name="Sedlacek I."/>
            <person name="Provaznik J."/>
            <person name="Kralova S."/>
            <person name="Pavlinic D."/>
            <person name="Benes V."/>
            <person name="Kopecky J."/>
        </authorList>
    </citation>
    <scope>NUCLEOTIDE SEQUENCE [LARGE SCALE GENOMIC DNA]</scope>
    <source>
        <strain evidence="1 2">15Tr583</strain>
    </source>
</reference>
<dbReference type="OrthoDB" id="979802at2"/>